<evidence type="ECO:0000259" key="1">
    <source>
        <dbReference type="Pfam" id="PF09937"/>
    </source>
</evidence>
<name>A0A2L0EWF4_SORCE</name>
<reference evidence="2 3" key="1">
    <citation type="submission" date="2015-09" db="EMBL/GenBank/DDBJ databases">
        <title>Sorangium comparison.</title>
        <authorList>
            <person name="Zaburannyi N."/>
            <person name="Bunk B."/>
            <person name="Overmann J."/>
            <person name="Mueller R."/>
        </authorList>
    </citation>
    <scope>NUCLEOTIDE SEQUENCE [LARGE SCALE GENOMIC DNA]</scope>
    <source>
        <strain evidence="2 3">So ce26</strain>
    </source>
</reference>
<evidence type="ECO:0000313" key="3">
    <source>
        <dbReference type="Proteomes" id="UP000238348"/>
    </source>
</evidence>
<dbReference type="RefSeq" id="WP_104982285.1">
    <property type="nucleotide sequence ID" value="NZ_CP012673.1"/>
</dbReference>
<accession>A0A2L0EWF4</accession>
<dbReference type="Pfam" id="PF09937">
    <property type="entry name" value="DUF2169"/>
    <property type="match status" value="1"/>
</dbReference>
<feature type="domain" description="DUF2169" evidence="1">
    <location>
        <begin position="25"/>
        <end position="323"/>
    </location>
</feature>
<sequence length="345" mass="37209">MDAPNLNNQTEFVARPVLLLAKDGERLVLIVKATFTGVRGESELERAPRAERRGIRGADVPWGEPEKSSIKYPSDLCIAKPGTDVIVVAAAHAPGGKAVPSFDAGVRVGRLEKTIRVFGLRVWEANGAGLSAPRPTAGIEVRYDYAWGGIDVSDPARPVEEPRNPVGMGIARDPSSLTHRPAPLIEDPLHPITSVRTRPPPAGLGAFGRHWEPRRRFLGTHDARWLEERAPLLPLDHDDRANLCASPGLTAVPPLVGGEDLALLNLTPGGGTLSVRLPRIRIAASLLAAGRDPQTLTPYLDTLVIDTLDVPGSADVVVELVWRAAFRPPRRMKDAKIVVTEEEVA</sequence>
<dbReference type="Proteomes" id="UP000238348">
    <property type="component" value="Chromosome"/>
</dbReference>
<dbReference type="InterPro" id="IPR018683">
    <property type="entry name" value="DUF2169"/>
</dbReference>
<proteinExistence type="predicted"/>
<dbReference type="OrthoDB" id="233093at2"/>
<dbReference type="EMBL" id="CP012673">
    <property type="protein sequence ID" value="AUX43633.1"/>
    <property type="molecule type" value="Genomic_DNA"/>
</dbReference>
<gene>
    <name evidence="2" type="ORF">SOCE26_050850</name>
</gene>
<evidence type="ECO:0000313" key="2">
    <source>
        <dbReference type="EMBL" id="AUX43633.1"/>
    </source>
</evidence>
<organism evidence="2 3">
    <name type="scientific">Sorangium cellulosum</name>
    <name type="common">Polyangium cellulosum</name>
    <dbReference type="NCBI Taxonomy" id="56"/>
    <lineage>
        <taxon>Bacteria</taxon>
        <taxon>Pseudomonadati</taxon>
        <taxon>Myxococcota</taxon>
        <taxon>Polyangia</taxon>
        <taxon>Polyangiales</taxon>
        <taxon>Polyangiaceae</taxon>
        <taxon>Sorangium</taxon>
    </lineage>
</organism>
<dbReference type="AlphaFoldDB" id="A0A2L0EWF4"/>
<protein>
    <recommendedName>
        <fullName evidence="1">DUF2169 domain-containing protein</fullName>
    </recommendedName>
</protein>